<name>A8P4J6_COPC7</name>
<dbReference type="PRINTS" id="PR00407">
    <property type="entry name" value="EUMOPTERIN"/>
</dbReference>
<evidence type="ECO:0000256" key="2">
    <source>
        <dbReference type="ARBA" id="ARBA00022505"/>
    </source>
</evidence>
<dbReference type="Pfam" id="PF00174">
    <property type="entry name" value="Oxidored_molyb"/>
    <property type="match status" value="1"/>
</dbReference>
<dbReference type="FunFam" id="3.90.420.10:FF:000002">
    <property type="entry name" value="sulfite oxidase, mitochondrial"/>
    <property type="match status" value="1"/>
</dbReference>
<dbReference type="GO" id="GO:0043546">
    <property type="term" value="F:molybdopterin cofactor binding"/>
    <property type="evidence" value="ECO:0007669"/>
    <property type="project" value="TreeGrafter"/>
</dbReference>
<dbReference type="InterPro" id="IPR036374">
    <property type="entry name" value="OxRdtase_Mopterin-bd_sf"/>
</dbReference>
<feature type="domain" description="Oxidoreductase molybdopterin-binding" evidence="5">
    <location>
        <begin position="63"/>
        <end position="243"/>
    </location>
</feature>
<dbReference type="InterPro" id="IPR014756">
    <property type="entry name" value="Ig_E-set"/>
</dbReference>
<dbReference type="PANTHER" id="PTHR19372">
    <property type="entry name" value="SULFITE REDUCTASE"/>
    <property type="match status" value="1"/>
</dbReference>
<dbReference type="InParanoid" id="A8P4J6"/>
<gene>
    <name evidence="7" type="ORF">CC1G_13337</name>
</gene>
<dbReference type="GO" id="GO:0005739">
    <property type="term" value="C:mitochondrion"/>
    <property type="evidence" value="ECO:0007669"/>
    <property type="project" value="TreeGrafter"/>
</dbReference>
<dbReference type="HOGENOM" id="CLU_003827_5_2_1"/>
<sequence>MATTTTMTATTPPTPMGMDYTNEPPHSSLLTIQAKEPFNAEPSAAALVEFPITPEDLVYCRNHGPVRVFDEETYRVQVGGCVKSGRSWTVRELKGAFGKREVVAVLQCAGIRRKEMGVIKKVNGVPWSDGVIANCRWGGVLLRDVILAAGVDTAEAREEDMHVCFASYATLCEDDKYYGASIPLGKALDEMGDVLLAYEMNGEPLTPDHGGPLRVVVPGYLGARWVKWVDTITISTSESPNYYQQRDYKILPPSIDSKALATPDVWAKYPSMTTLPLNSVVGSVTPLSSSSPSGTAILVKGYAVPGGEGSNVKGVEVTVDDGETWYPATITYQEGRWSWTLWEVEVDGVEVSGRVRSCAVDSEGRRQPKEGVWNLRGVAYNAWGVGEW</sequence>
<evidence type="ECO:0000313" key="8">
    <source>
        <dbReference type="Proteomes" id="UP000001861"/>
    </source>
</evidence>
<dbReference type="RefSeq" id="XP_001838762.2">
    <property type="nucleotide sequence ID" value="XM_001838710.2"/>
</dbReference>
<evidence type="ECO:0000256" key="3">
    <source>
        <dbReference type="ARBA" id="ARBA00022723"/>
    </source>
</evidence>
<dbReference type="GeneID" id="6015357"/>
<dbReference type="GO" id="GO:0030151">
    <property type="term" value="F:molybdenum ion binding"/>
    <property type="evidence" value="ECO:0007669"/>
    <property type="project" value="InterPro"/>
</dbReference>
<comment type="cofactor">
    <cofactor evidence="1">
        <name>Mo-molybdopterin</name>
        <dbReference type="ChEBI" id="CHEBI:71302"/>
    </cofactor>
</comment>
<evidence type="ECO:0000259" key="6">
    <source>
        <dbReference type="Pfam" id="PF03404"/>
    </source>
</evidence>
<dbReference type="InterPro" id="IPR005066">
    <property type="entry name" value="MoCF_OxRdtse_dimer"/>
</dbReference>
<evidence type="ECO:0000259" key="5">
    <source>
        <dbReference type="Pfam" id="PF00174"/>
    </source>
</evidence>
<evidence type="ECO:0000256" key="1">
    <source>
        <dbReference type="ARBA" id="ARBA00001924"/>
    </source>
</evidence>
<dbReference type="InterPro" id="IPR008335">
    <property type="entry name" value="Mopterin_OxRdtase_euk"/>
</dbReference>
<keyword evidence="4" id="KW-0560">Oxidoreductase</keyword>
<keyword evidence="3" id="KW-0479">Metal-binding</keyword>
<organism evidence="7 8">
    <name type="scientific">Coprinopsis cinerea (strain Okayama-7 / 130 / ATCC MYA-4618 / FGSC 9003)</name>
    <name type="common">Inky cap fungus</name>
    <name type="synonym">Hormographiella aspergillata</name>
    <dbReference type="NCBI Taxonomy" id="240176"/>
    <lineage>
        <taxon>Eukaryota</taxon>
        <taxon>Fungi</taxon>
        <taxon>Dikarya</taxon>
        <taxon>Basidiomycota</taxon>
        <taxon>Agaricomycotina</taxon>
        <taxon>Agaricomycetes</taxon>
        <taxon>Agaricomycetidae</taxon>
        <taxon>Agaricales</taxon>
        <taxon>Agaricineae</taxon>
        <taxon>Psathyrellaceae</taxon>
        <taxon>Coprinopsis</taxon>
    </lineage>
</organism>
<dbReference type="InterPro" id="IPR000572">
    <property type="entry name" value="OxRdtase_Mopterin-bd_dom"/>
</dbReference>
<keyword evidence="2" id="KW-0500">Molybdenum</keyword>
<reference evidence="7 8" key="1">
    <citation type="journal article" date="2010" name="Proc. Natl. Acad. Sci. U.S.A.">
        <title>Insights into evolution of multicellular fungi from the assembled chromosomes of the mushroom Coprinopsis cinerea (Coprinus cinereus).</title>
        <authorList>
            <person name="Stajich J.E."/>
            <person name="Wilke S.K."/>
            <person name="Ahren D."/>
            <person name="Au C.H."/>
            <person name="Birren B.W."/>
            <person name="Borodovsky M."/>
            <person name="Burns C."/>
            <person name="Canback B."/>
            <person name="Casselton L.A."/>
            <person name="Cheng C.K."/>
            <person name="Deng J."/>
            <person name="Dietrich F.S."/>
            <person name="Fargo D.C."/>
            <person name="Farman M.L."/>
            <person name="Gathman A.C."/>
            <person name="Goldberg J."/>
            <person name="Guigo R."/>
            <person name="Hoegger P.J."/>
            <person name="Hooker J.B."/>
            <person name="Huggins A."/>
            <person name="James T.Y."/>
            <person name="Kamada T."/>
            <person name="Kilaru S."/>
            <person name="Kodira C."/>
            <person name="Kues U."/>
            <person name="Kupfer D."/>
            <person name="Kwan H.S."/>
            <person name="Lomsadze A."/>
            <person name="Li W."/>
            <person name="Lilly W.W."/>
            <person name="Ma L.J."/>
            <person name="Mackey A.J."/>
            <person name="Manning G."/>
            <person name="Martin F."/>
            <person name="Muraguchi H."/>
            <person name="Natvig D.O."/>
            <person name="Palmerini H."/>
            <person name="Ramesh M.A."/>
            <person name="Rehmeyer C.J."/>
            <person name="Roe B.A."/>
            <person name="Shenoy N."/>
            <person name="Stanke M."/>
            <person name="Ter-Hovhannisyan V."/>
            <person name="Tunlid A."/>
            <person name="Velagapudi R."/>
            <person name="Vision T.J."/>
            <person name="Zeng Q."/>
            <person name="Zolan M.E."/>
            <person name="Pukkila P.J."/>
        </authorList>
    </citation>
    <scope>NUCLEOTIDE SEQUENCE [LARGE SCALE GENOMIC DNA]</scope>
    <source>
        <strain evidence="8">Okayama-7 / 130 / ATCC MYA-4618 / FGSC 9003</strain>
    </source>
</reference>
<dbReference type="VEuPathDB" id="FungiDB:CC1G_13337"/>
<dbReference type="SUPFAM" id="SSF56524">
    <property type="entry name" value="Oxidoreductase molybdopterin-binding domain"/>
    <property type="match status" value="1"/>
</dbReference>
<accession>A8P4J6</accession>
<dbReference type="Pfam" id="PF03404">
    <property type="entry name" value="Mo-co_dimer"/>
    <property type="match status" value="1"/>
</dbReference>
<dbReference type="STRING" id="240176.A8P4J6"/>
<dbReference type="Gene3D" id="3.90.420.10">
    <property type="entry name" value="Oxidoreductase, molybdopterin-binding domain"/>
    <property type="match status" value="1"/>
</dbReference>
<dbReference type="eggNOG" id="KOG0535">
    <property type="taxonomic scope" value="Eukaryota"/>
</dbReference>
<dbReference type="OMA" id="ANSGMEW"/>
<evidence type="ECO:0000256" key="4">
    <source>
        <dbReference type="ARBA" id="ARBA00023002"/>
    </source>
</evidence>
<keyword evidence="8" id="KW-1185">Reference proteome</keyword>
<dbReference type="GO" id="GO:0006790">
    <property type="term" value="P:sulfur compound metabolic process"/>
    <property type="evidence" value="ECO:0007669"/>
    <property type="project" value="TreeGrafter"/>
</dbReference>
<dbReference type="Proteomes" id="UP000001861">
    <property type="component" value="Unassembled WGS sequence"/>
</dbReference>
<proteinExistence type="predicted"/>
<evidence type="ECO:0000313" key="7">
    <source>
        <dbReference type="EMBL" id="EAU83055.2"/>
    </source>
</evidence>
<feature type="domain" description="Moybdenum cofactor oxidoreductase dimerisation" evidence="6">
    <location>
        <begin position="272"/>
        <end position="383"/>
    </location>
</feature>
<dbReference type="OrthoDB" id="10051395at2759"/>
<comment type="caution">
    <text evidence="7">The sequence shown here is derived from an EMBL/GenBank/DDBJ whole genome shotgun (WGS) entry which is preliminary data.</text>
</comment>
<protein>
    <submittedName>
        <fullName evidence="7">Sulfite oxidase</fullName>
    </submittedName>
</protein>
<dbReference type="Gene3D" id="2.60.40.650">
    <property type="match status" value="1"/>
</dbReference>
<dbReference type="KEGG" id="cci:CC1G_13337"/>
<dbReference type="AlphaFoldDB" id="A8P4J6"/>
<dbReference type="GO" id="GO:0020037">
    <property type="term" value="F:heme binding"/>
    <property type="evidence" value="ECO:0007669"/>
    <property type="project" value="TreeGrafter"/>
</dbReference>
<dbReference type="SUPFAM" id="SSF81296">
    <property type="entry name" value="E set domains"/>
    <property type="match status" value="1"/>
</dbReference>
<dbReference type="GO" id="GO:0008482">
    <property type="term" value="F:sulfite oxidase activity"/>
    <property type="evidence" value="ECO:0007669"/>
    <property type="project" value="TreeGrafter"/>
</dbReference>
<dbReference type="PANTHER" id="PTHR19372:SF7">
    <property type="entry name" value="SULFITE OXIDASE, MITOCHONDRIAL"/>
    <property type="match status" value="1"/>
</dbReference>
<dbReference type="EMBL" id="AACS02000004">
    <property type="protein sequence ID" value="EAU83055.2"/>
    <property type="molecule type" value="Genomic_DNA"/>
</dbReference>